<comment type="caution">
    <text evidence="3">The sequence shown here is derived from an EMBL/GenBank/DDBJ whole genome shotgun (WGS) entry which is preliminary data.</text>
</comment>
<organism evidence="3 4">
    <name type="scientific">Candidatus Wildermuthbacteria bacterium RIFCSPLOWO2_01_FULL_47_18</name>
    <dbReference type="NCBI Taxonomy" id="1802460"/>
    <lineage>
        <taxon>Bacteria</taxon>
        <taxon>Candidatus Wildermuthiibacteriota</taxon>
    </lineage>
</organism>
<dbReference type="Proteomes" id="UP000177287">
    <property type="component" value="Unassembled WGS sequence"/>
</dbReference>
<keyword evidence="1" id="KW-0472">Membrane</keyword>
<dbReference type="Pfam" id="PF13365">
    <property type="entry name" value="Trypsin_2"/>
    <property type="match status" value="1"/>
</dbReference>
<protein>
    <recommendedName>
        <fullName evidence="2">Zinc-ribbon domain-containing protein</fullName>
    </recommendedName>
</protein>
<evidence type="ECO:0000313" key="4">
    <source>
        <dbReference type="Proteomes" id="UP000177287"/>
    </source>
</evidence>
<reference evidence="3 4" key="1">
    <citation type="journal article" date="2016" name="Nat. Commun.">
        <title>Thousands of microbial genomes shed light on interconnected biogeochemical processes in an aquifer system.</title>
        <authorList>
            <person name="Anantharaman K."/>
            <person name="Brown C.T."/>
            <person name="Hug L.A."/>
            <person name="Sharon I."/>
            <person name="Castelle C.J."/>
            <person name="Probst A.J."/>
            <person name="Thomas B.C."/>
            <person name="Singh A."/>
            <person name="Wilkins M.J."/>
            <person name="Karaoz U."/>
            <person name="Brodie E.L."/>
            <person name="Williams K.H."/>
            <person name="Hubbard S.S."/>
            <person name="Banfield J.F."/>
        </authorList>
    </citation>
    <scope>NUCLEOTIDE SEQUENCE [LARGE SCALE GENOMIC DNA]</scope>
</reference>
<dbReference type="Pfam" id="PF13240">
    <property type="entry name" value="Zn_Ribbon_1"/>
    <property type="match status" value="1"/>
</dbReference>
<dbReference type="PANTHER" id="PTHR43019:SF23">
    <property type="entry name" value="PROTEASE DO-LIKE 5, CHLOROPLASTIC"/>
    <property type="match status" value="1"/>
</dbReference>
<name>A0A1G2RH00_9BACT</name>
<proteinExistence type="predicted"/>
<feature type="transmembrane region" description="Helical" evidence="1">
    <location>
        <begin position="51"/>
        <end position="70"/>
    </location>
</feature>
<evidence type="ECO:0000256" key="1">
    <source>
        <dbReference type="SAM" id="Phobius"/>
    </source>
</evidence>
<evidence type="ECO:0000313" key="3">
    <source>
        <dbReference type="EMBL" id="OHA72106.1"/>
    </source>
</evidence>
<dbReference type="InterPro" id="IPR026870">
    <property type="entry name" value="Zinc_ribbon_dom"/>
</dbReference>
<dbReference type="Gene3D" id="2.40.10.10">
    <property type="entry name" value="Trypsin-like serine proteases"/>
    <property type="match status" value="2"/>
</dbReference>
<dbReference type="PANTHER" id="PTHR43019">
    <property type="entry name" value="SERINE ENDOPROTEASE DEGS"/>
    <property type="match status" value="1"/>
</dbReference>
<keyword evidence="1" id="KW-0812">Transmembrane</keyword>
<sequence>MIQVTPITAMYCRNCGHALNAHAKFCKKCGAETPTHTPPQIPGTFLQRRKGLLITSGSILAGVALLFLVFSDSGYVEGDFSEILTELKAAQSERQVPSLASKNVYPGGAADPIAETVVDIICNDGSTIGGGSGTVISSEGTILTNNHIIPLDDDGVPTVEDCLATVPNPLTGKIEDIYVVHPRPIPGVSEKYDLAFFTMDKPYVDADGKSYGTPVESYVAFEGCENERPVLGDVIRVYGYPAISAGGWYLTITDGVVSAIPNDGTIITSAKISHGNSGGLAVDGNGCFVGVPSMVNSDDSESLGIIISLEIVNEFLTEADEVLSQL</sequence>
<gene>
    <name evidence="3" type="ORF">A3A27_02135</name>
</gene>
<dbReference type="SUPFAM" id="SSF50494">
    <property type="entry name" value="Trypsin-like serine proteases"/>
    <property type="match status" value="1"/>
</dbReference>
<dbReference type="InterPro" id="IPR009003">
    <property type="entry name" value="Peptidase_S1_PA"/>
</dbReference>
<keyword evidence="1" id="KW-1133">Transmembrane helix</keyword>
<accession>A0A1G2RH00</accession>
<dbReference type="InterPro" id="IPR043504">
    <property type="entry name" value="Peptidase_S1_PA_chymotrypsin"/>
</dbReference>
<dbReference type="EMBL" id="MHUF01000024">
    <property type="protein sequence ID" value="OHA72106.1"/>
    <property type="molecule type" value="Genomic_DNA"/>
</dbReference>
<dbReference type="AlphaFoldDB" id="A0A1G2RH00"/>
<feature type="domain" description="Zinc-ribbon" evidence="2">
    <location>
        <begin position="11"/>
        <end position="32"/>
    </location>
</feature>
<evidence type="ECO:0000259" key="2">
    <source>
        <dbReference type="Pfam" id="PF13240"/>
    </source>
</evidence>